<reference evidence="2 4" key="1">
    <citation type="journal article" date="2019" name="Nat. Med.">
        <title>A library of human gut bacterial isolates paired with longitudinal multiomics data enables mechanistic microbiome research.</title>
        <authorList>
            <person name="Poyet M."/>
            <person name="Groussin M."/>
            <person name="Gibbons S.M."/>
            <person name="Avila-Pacheco J."/>
            <person name="Jiang X."/>
            <person name="Kearney S.M."/>
            <person name="Perrotta A.R."/>
            <person name="Berdy B."/>
            <person name="Zhao S."/>
            <person name="Lieberman T.D."/>
            <person name="Swanson P.K."/>
            <person name="Smith M."/>
            <person name="Roesemann S."/>
            <person name="Alexander J.E."/>
            <person name="Rich S.A."/>
            <person name="Livny J."/>
            <person name="Vlamakis H."/>
            <person name="Clish C."/>
            <person name="Bullock K."/>
            <person name="Deik A."/>
            <person name="Scott J."/>
            <person name="Pierce K.A."/>
            <person name="Xavier R.J."/>
            <person name="Alm E.J."/>
        </authorList>
    </citation>
    <scope>NUCLEOTIDE SEQUENCE [LARGE SCALE GENOMIC DNA]</scope>
    <source>
        <strain evidence="2 4">BIOML-A1</strain>
    </source>
</reference>
<dbReference type="EMBL" id="WKZA01000001">
    <property type="protein sequence ID" value="MSA93522.1"/>
    <property type="molecule type" value="Genomic_DNA"/>
</dbReference>
<name>A0A6N8IKK5_9ACTN</name>
<organism evidence="3 5">
    <name type="scientific">Gordonibacter urolithinfaciens</name>
    <dbReference type="NCBI Taxonomy" id="1335613"/>
    <lineage>
        <taxon>Bacteria</taxon>
        <taxon>Bacillati</taxon>
        <taxon>Actinomycetota</taxon>
        <taxon>Coriobacteriia</taxon>
        <taxon>Eggerthellales</taxon>
        <taxon>Eggerthellaceae</taxon>
        <taxon>Gordonibacter</taxon>
    </lineage>
</organism>
<keyword evidence="5" id="KW-1185">Reference proteome</keyword>
<dbReference type="RefSeq" id="WP_123649807.1">
    <property type="nucleotide sequence ID" value="NZ_CP168029.1"/>
</dbReference>
<evidence type="ECO:0000256" key="1">
    <source>
        <dbReference type="SAM" id="MobiDB-lite"/>
    </source>
</evidence>
<gene>
    <name evidence="2" type="ORF">GKG38_00215</name>
    <name evidence="3" type="ORF">GO738_13930</name>
</gene>
<dbReference type="Proteomes" id="UP000462865">
    <property type="component" value="Unassembled WGS sequence"/>
</dbReference>
<feature type="compositionally biased region" description="Low complexity" evidence="1">
    <location>
        <begin position="44"/>
        <end position="61"/>
    </location>
</feature>
<feature type="region of interest" description="Disordered" evidence="1">
    <location>
        <begin position="41"/>
        <end position="76"/>
    </location>
</feature>
<reference evidence="3 5" key="2">
    <citation type="submission" date="2019-11" db="EMBL/GenBank/DDBJ databases">
        <title>Whole genome shotgun sequencing (WGS) data from Adlercreutzia equolifaciens ResAG-91, Eggerthella lenta MRI-F36, MRI-F37, MRI-F40, ResAG-49, ResAG-88, ResAG-121, ResAG-145, and Gordonibacter sp. ResAG-5, ResAG-26, ResAG-43, ResAG-50, ResAG-59.</title>
        <authorList>
            <person name="Stoll D.A."/>
            <person name="Danylec N."/>
            <person name="Franz C.M.A.P."/>
            <person name="Huch M."/>
        </authorList>
    </citation>
    <scope>NUCLEOTIDE SEQUENCE [LARGE SCALE GENOMIC DNA]</scope>
    <source>
        <strain evidence="3 5">ResAG-59</strain>
    </source>
</reference>
<feature type="compositionally biased region" description="Pro residues" evidence="1">
    <location>
        <begin position="62"/>
        <end position="76"/>
    </location>
</feature>
<protein>
    <submittedName>
        <fullName evidence="3">Uncharacterized protein</fullName>
    </submittedName>
</protein>
<dbReference type="Proteomes" id="UP000468327">
    <property type="component" value="Unassembled WGS sequence"/>
</dbReference>
<comment type="caution">
    <text evidence="3">The sequence shown here is derived from an EMBL/GenBank/DDBJ whole genome shotgun (WGS) entry which is preliminary data.</text>
</comment>
<evidence type="ECO:0000313" key="3">
    <source>
        <dbReference type="EMBL" id="MVN16424.1"/>
    </source>
</evidence>
<evidence type="ECO:0000313" key="5">
    <source>
        <dbReference type="Proteomes" id="UP000468327"/>
    </source>
</evidence>
<evidence type="ECO:0000313" key="2">
    <source>
        <dbReference type="EMBL" id="MSA93522.1"/>
    </source>
</evidence>
<accession>A0A6N8IKK5</accession>
<dbReference type="EMBL" id="WPOC01000031">
    <property type="protein sequence ID" value="MVN16424.1"/>
    <property type="molecule type" value="Genomic_DNA"/>
</dbReference>
<dbReference type="AlphaFoldDB" id="A0A6N8IKK5"/>
<proteinExistence type="predicted"/>
<evidence type="ECO:0000313" key="4">
    <source>
        <dbReference type="Proteomes" id="UP000462865"/>
    </source>
</evidence>
<sequence length="76" mass="7721">MCFRPPDTTSGPLICPACGKKIVSPNFRPVTCPFCKEPLPPADEPAAPAMPGQKMPATPGAPTAPKPSGPPSAPQA</sequence>